<dbReference type="AlphaFoldDB" id="C7J7T7"/>
<evidence type="ECO:0000313" key="2">
    <source>
        <dbReference type="EMBL" id="BAH94884.1"/>
    </source>
</evidence>
<name>C7J7T7_ORYSJ</name>
<dbReference type="Proteomes" id="UP000000763">
    <property type="component" value="Chromosome 10"/>
</dbReference>
<reference evidence="2 3" key="1">
    <citation type="journal article" date="2005" name="Nature">
        <title>The map-based sequence of the rice genome.</title>
        <authorList>
            <consortium name="International rice genome sequencing project (IRGSP)"/>
            <person name="Matsumoto T."/>
            <person name="Wu J."/>
            <person name="Kanamori H."/>
            <person name="Katayose Y."/>
            <person name="Fujisawa M."/>
            <person name="Namiki N."/>
            <person name="Mizuno H."/>
            <person name="Yamamoto K."/>
            <person name="Antonio B.A."/>
            <person name="Baba T."/>
            <person name="Sakata K."/>
            <person name="Nagamura Y."/>
            <person name="Aoki H."/>
            <person name="Arikawa K."/>
            <person name="Arita K."/>
            <person name="Bito T."/>
            <person name="Chiden Y."/>
            <person name="Fujitsuka N."/>
            <person name="Fukunaka R."/>
            <person name="Hamada M."/>
            <person name="Harada C."/>
            <person name="Hayashi A."/>
            <person name="Hijishita S."/>
            <person name="Honda M."/>
            <person name="Hosokawa S."/>
            <person name="Ichikawa Y."/>
            <person name="Idonuma A."/>
            <person name="Iijima M."/>
            <person name="Ikeda M."/>
            <person name="Ikeno M."/>
            <person name="Ito K."/>
            <person name="Ito S."/>
            <person name="Ito T."/>
            <person name="Ito Y."/>
            <person name="Ito Y."/>
            <person name="Iwabuchi A."/>
            <person name="Kamiya K."/>
            <person name="Karasawa W."/>
            <person name="Kurita K."/>
            <person name="Katagiri S."/>
            <person name="Kikuta A."/>
            <person name="Kobayashi H."/>
            <person name="Kobayashi N."/>
            <person name="Machita K."/>
            <person name="Maehara T."/>
            <person name="Masukawa M."/>
            <person name="Mizubayashi T."/>
            <person name="Mukai Y."/>
            <person name="Nagasaki H."/>
            <person name="Nagata Y."/>
            <person name="Naito S."/>
            <person name="Nakashima M."/>
            <person name="Nakama Y."/>
            <person name="Nakamichi Y."/>
            <person name="Nakamura M."/>
            <person name="Meguro A."/>
            <person name="Negishi M."/>
            <person name="Ohta I."/>
            <person name="Ohta T."/>
            <person name="Okamoto M."/>
            <person name="Ono N."/>
            <person name="Saji S."/>
            <person name="Sakaguchi M."/>
            <person name="Sakai K."/>
            <person name="Shibata M."/>
            <person name="Shimokawa T."/>
            <person name="Song J."/>
            <person name="Takazaki Y."/>
            <person name="Terasawa K."/>
            <person name="Tsugane M."/>
            <person name="Tsuji K."/>
            <person name="Ueda S."/>
            <person name="Waki K."/>
            <person name="Yamagata H."/>
            <person name="Yamamoto M."/>
            <person name="Yamamoto S."/>
            <person name="Yamane H."/>
            <person name="Yoshiki S."/>
            <person name="Yoshihara R."/>
            <person name="Yukawa K."/>
            <person name="Zhong H."/>
            <person name="Yano M."/>
            <person name="Yuan Q."/>
            <person name="Ouyang S."/>
            <person name="Liu J."/>
            <person name="Jones K.M."/>
            <person name="Gansberger K."/>
            <person name="Moffat K."/>
            <person name="Hill J."/>
            <person name="Bera J."/>
            <person name="Fadrosh D."/>
            <person name="Jin S."/>
            <person name="Johri S."/>
            <person name="Kim M."/>
            <person name="Overton L."/>
            <person name="Reardon M."/>
            <person name="Tsitrin T."/>
            <person name="Vuong H."/>
            <person name="Weaver B."/>
            <person name="Ciecko A."/>
            <person name="Tallon L."/>
            <person name="Jackson J."/>
            <person name="Pai G."/>
            <person name="Aken S.V."/>
            <person name="Utterback T."/>
            <person name="Reidmuller S."/>
            <person name="Feldblyum T."/>
            <person name="Hsiao J."/>
            <person name="Zismann V."/>
            <person name="Iobst S."/>
            <person name="de Vazeille A.R."/>
            <person name="Buell C.R."/>
            <person name="Ying K."/>
            <person name="Li Y."/>
            <person name="Lu T."/>
            <person name="Huang Y."/>
            <person name="Zhao Q."/>
            <person name="Feng Q."/>
            <person name="Zhang L."/>
            <person name="Zhu J."/>
            <person name="Weng Q."/>
            <person name="Mu J."/>
            <person name="Lu Y."/>
            <person name="Fan D."/>
            <person name="Liu Y."/>
            <person name="Guan J."/>
            <person name="Zhang Y."/>
            <person name="Yu S."/>
            <person name="Liu X."/>
            <person name="Zhang Y."/>
            <person name="Hong G."/>
            <person name="Han B."/>
            <person name="Choisne N."/>
            <person name="Demange N."/>
            <person name="Orjeda G."/>
            <person name="Samain S."/>
            <person name="Cattolico L."/>
            <person name="Pelletier E."/>
            <person name="Couloux A."/>
            <person name="Segurens B."/>
            <person name="Wincker P."/>
            <person name="D'Hont A."/>
            <person name="Scarpelli C."/>
            <person name="Weissenbach J."/>
            <person name="Salanoubat M."/>
            <person name="Quetier F."/>
            <person name="Yu Y."/>
            <person name="Kim H.R."/>
            <person name="Rambo T."/>
            <person name="Currie J."/>
            <person name="Collura K."/>
            <person name="Luo M."/>
            <person name="Yang T."/>
            <person name="Ammiraju J.S.S."/>
            <person name="Engler F."/>
            <person name="Soderlund C."/>
            <person name="Wing R.A."/>
            <person name="Palmer L.E."/>
            <person name="de la Bastide M."/>
            <person name="Spiegel L."/>
            <person name="Nascimento L."/>
            <person name="Zutavern T."/>
            <person name="O'Shaughnessy A."/>
            <person name="Dike S."/>
            <person name="Dedhia N."/>
            <person name="Preston R."/>
            <person name="Balija V."/>
            <person name="McCombie W.R."/>
            <person name="Chow T."/>
            <person name="Chen H."/>
            <person name="Chung M."/>
            <person name="Chen C."/>
            <person name="Shaw J."/>
            <person name="Wu H."/>
            <person name="Hsiao K."/>
            <person name="Chao Y."/>
            <person name="Chu M."/>
            <person name="Cheng C."/>
            <person name="Hour A."/>
            <person name="Lee P."/>
            <person name="Lin S."/>
            <person name="Lin Y."/>
            <person name="Liou J."/>
            <person name="Liu S."/>
            <person name="Hsing Y."/>
            <person name="Raghuvanshi S."/>
            <person name="Mohanty A."/>
            <person name="Bharti A.K."/>
            <person name="Gaur A."/>
            <person name="Gupta V."/>
            <person name="Kumar D."/>
            <person name="Ravi V."/>
            <person name="Vij S."/>
            <person name="Kapur A."/>
            <person name="Khurana P."/>
            <person name="Khurana P."/>
            <person name="Khurana J.P."/>
            <person name="Tyagi A.K."/>
            <person name="Gaikwad K."/>
            <person name="Singh A."/>
            <person name="Dalal V."/>
            <person name="Srivastava S."/>
            <person name="Dixit A."/>
            <person name="Pal A.K."/>
            <person name="Ghazi I.A."/>
            <person name="Yadav M."/>
            <person name="Pandit A."/>
            <person name="Bhargava A."/>
            <person name="Sureshbabu K."/>
            <person name="Batra K."/>
            <person name="Sharma T.R."/>
            <person name="Mohapatra T."/>
            <person name="Singh N.K."/>
            <person name="Messing J."/>
            <person name="Nelson A.B."/>
            <person name="Fuks G."/>
            <person name="Kavchok S."/>
            <person name="Keizer G."/>
            <person name="Linton E."/>
            <person name="Llaca V."/>
            <person name="Song R."/>
            <person name="Tanyolac B."/>
            <person name="Young S."/>
            <person name="Ho-Il K."/>
            <person name="Hahn J.H."/>
            <person name="Sangsakoo G."/>
            <person name="Vanavichit A."/>
            <person name="de Mattos Luiz.A.T."/>
            <person name="Zimmer P.D."/>
            <person name="Malone G."/>
            <person name="Dellagostin O."/>
            <person name="de Oliveira A.C."/>
            <person name="Bevan M."/>
            <person name="Bancroft I."/>
            <person name="Minx P."/>
            <person name="Cordum H."/>
            <person name="Wilson R."/>
            <person name="Cheng Z."/>
            <person name="Jin W."/>
            <person name="Jiang J."/>
            <person name="Leong S.A."/>
            <person name="Iwama H."/>
            <person name="Gojobori T."/>
            <person name="Itoh T."/>
            <person name="Niimura Y."/>
            <person name="Fujii Y."/>
            <person name="Habara T."/>
            <person name="Sakai H."/>
            <person name="Sato Y."/>
            <person name="Wilson G."/>
            <person name="Kumar K."/>
            <person name="McCouch S."/>
            <person name="Juretic N."/>
            <person name="Hoen D."/>
            <person name="Wright S."/>
            <person name="Bruskiewich R."/>
            <person name="Bureau T."/>
            <person name="Miyao A."/>
            <person name="Hirochika H."/>
            <person name="Nishikawa T."/>
            <person name="Kadowaki K."/>
            <person name="Sugiura M."/>
            <person name="Burr B."/>
            <person name="Sasaki T."/>
        </authorList>
    </citation>
    <scope>NUCLEOTIDE SEQUENCE [LARGE SCALE GENOMIC DNA]</scope>
    <source>
        <strain evidence="3">cv. Nipponbare</strain>
    </source>
</reference>
<accession>C7J7T7</accession>
<sequence>MEHSRGGCGGGGGGGDAAAAEEGGSGRGDVGVGGESAARPETVEDAGGEDIMAGWMHRRRHRQGFQKSDGTVGMPILRSRRVPPSEAQIAE</sequence>
<dbReference type="KEGG" id="dosa:Os10g0420801"/>
<evidence type="ECO:0000313" key="3">
    <source>
        <dbReference type="Proteomes" id="UP000000763"/>
    </source>
</evidence>
<protein>
    <submittedName>
        <fullName evidence="2">Os10g0420801 protein</fullName>
    </submittedName>
</protein>
<organism evidence="2 3">
    <name type="scientific">Oryza sativa subsp. japonica</name>
    <name type="common">Rice</name>
    <dbReference type="NCBI Taxonomy" id="39947"/>
    <lineage>
        <taxon>Eukaryota</taxon>
        <taxon>Viridiplantae</taxon>
        <taxon>Streptophyta</taxon>
        <taxon>Embryophyta</taxon>
        <taxon>Tracheophyta</taxon>
        <taxon>Spermatophyta</taxon>
        <taxon>Magnoliopsida</taxon>
        <taxon>Liliopsida</taxon>
        <taxon>Poales</taxon>
        <taxon>Poaceae</taxon>
        <taxon>BOP clade</taxon>
        <taxon>Oryzoideae</taxon>
        <taxon>Oryzeae</taxon>
        <taxon>Oryzinae</taxon>
        <taxon>Oryza</taxon>
        <taxon>Oryza sativa</taxon>
    </lineage>
</organism>
<feature type="compositionally biased region" description="Gly residues" evidence="1">
    <location>
        <begin position="1"/>
        <end position="16"/>
    </location>
</feature>
<feature type="compositionally biased region" description="Gly residues" evidence="1">
    <location>
        <begin position="23"/>
        <end position="34"/>
    </location>
</feature>
<reference evidence="3" key="2">
    <citation type="journal article" date="2008" name="Nucleic Acids Res.">
        <title>The rice annotation project database (RAP-DB): 2008 update.</title>
        <authorList>
            <consortium name="The rice annotation project (RAP)"/>
        </authorList>
    </citation>
    <scope>GENOME REANNOTATION</scope>
    <source>
        <strain evidence="3">cv. Nipponbare</strain>
    </source>
</reference>
<proteinExistence type="predicted"/>
<evidence type="ECO:0000256" key="1">
    <source>
        <dbReference type="SAM" id="MobiDB-lite"/>
    </source>
</evidence>
<feature type="region of interest" description="Disordered" evidence="1">
    <location>
        <begin position="1"/>
        <end position="91"/>
    </location>
</feature>
<dbReference type="EMBL" id="AP008216">
    <property type="protein sequence ID" value="BAH94884.1"/>
    <property type="molecule type" value="Genomic_DNA"/>
</dbReference>
<gene>
    <name evidence="2" type="ordered locus">Os10g0420801</name>
</gene>